<protein>
    <submittedName>
        <fullName evidence="12">Bifunctional DNA-binding transcriptional regulator/O6-methylguanine-DNA methyltransferase Ada</fullName>
        <ecNumber evidence="12">2.1.1.-</ecNumber>
    </submittedName>
</protein>
<dbReference type="SUPFAM" id="SSF53155">
    <property type="entry name" value="Methylated DNA-protein cysteine methyltransferase domain"/>
    <property type="match status" value="1"/>
</dbReference>
<dbReference type="InterPro" id="IPR036631">
    <property type="entry name" value="MGMT_N_sf"/>
</dbReference>
<evidence type="ECO:0000256" key="4">
    <source>
        <dbReference type="ARBA" id="ARBA00022679"/>
    </source>
</evidence>
<dbReference type="Gene3D" id="1.10.10.10">
    <property type="entry name" value="Winged helix-like DNA-binding domain superfamily/Winged helix DNA-binding domain"/>
    <property type="match status" value="1"/>
</dbReference>
<dbReference type="InterPro" id="IPR001497">
    <property type="entry name" value="MethylDNA_cys_MeTrfase_AS"/>
</dbReference>
<dbReference type="Proteomes" id="UP001320609">
    <property type="component" value="Unassembled WGS sequence"/>
</dbReference>
<dbReference type="Pfam" id="PF01035">
    <property type="entry name" value="DNA_binding_1"/>
    <property type="match status" value="1"/>
</dbReference>
<dbReference type="InterPro" id="IPR014048">
    <property type="entry name" value="MethylDNA_cys_MeTrfase_DNA-bd"/>
</dbReference>
<dbReference type="GO" id="GO:0008168">
    <property type="term" value="F:methyltransferase activity"/>
    <property type="evidence" value="ECO:0007669"/>
    <property type="project" value="UniProtKB-KW"/>
</dbReference>
<dbReference type="EC" id="2.1.1.-" evidence="12"/>
<comment type="caution">
    <text evidence="12">The sequence shown here is derived from an EMBL/GenBank/DDBJ whole genome shotgun (WGS) entry which is preliminary data.</text>
</comment>
<dbReference type="Gene3D" id="1.10.10.60">
    <property type="entry name" value="Homeodomain-like"/>
    <property type="match status" value="1"/>
</dbReference>
<dbReference type="InterPro" id="IPR035451">
    <property type="entry name" value="Ada-like_dom_sf"/>
</dbReference>
<dbReference type="InterPro" id="IPR004026">
    <property type="entry name" value="Ada_DNA_repair_Zn-bd"/>
</dbReference>
<dbReference type="PIRSF" id="PIRSF000409">
    <property type="entry name" value="Ada"/>
    <property type="match status" value="1"/>
</dbReference>
<dbReference type="GO" id="GO:0032259">
    <property type="term" value="P:methylation"/>
    <property type="evidence" value="ECO:0007669"/>
    <property type="project" value="UniProtKB-KW"/>
</dbReference>
<evidence type="ECO:0000256" key="8">
    <source>
        <dbReference type="ARBA" id="ARBA00023163"/>
    </source>
</evidence>
<dbReference type="RefSeq" id="WP_240718510.1">
    <property type="nucleotide sequence ID" value="NZ_JAKVTW010000008.1"/>
</dbReference>
<dbReference type="CDD" id="cd06445">
    <property type="entry name" value="ATase"/>
    <property type="match status" value="1"/>
</dbReference>
<dbReference type="NCBIfam" id="NF011964">
    <property type="entry name" value="PRK15435.1"/>
    <property type="match status" value="1"/>
</dbReference>
<dbReference type="Pfam" id="PF12833">
    <property type="entry name" value="HTH_18"/>
    <property type="match status" value="1"/>
</dbReference>
<evidence type="ECO:0000256" key="6">
    <source>
        <dbReference type="ARBA" id="ARBA00023015"/>
    </source>
</evidence>
<keyword evidence="7" id="KW-0010">Activator</keyword>
<dbReference type="GO" id="GO:0003677">
    <property type="term" value="F:DNA binding"/>
    <property type="evidence" value="ECO:0007669"/>
    <property type="project" value="UniProtKB-KW"/>
</dbReference>
<keyword evidence="4 12" id="KW-0808">Transferase</keyword>
<evidence type="ECO:0000313" key="12">
    <source>
        <dbReference type="EMBL" id="MCH4812156.1"/>
    </source>
</evidence>
<sequence>MATTKNAITLYSSDESKWTAVVTRDARADGHFVYAVKTTGVFAHPSAPFRLPKRENVDFFNTSEEAECAGYRLHRRTGCDKKHLNSRHLKLVLNACRIIESSDQQPKLEALAEQVGLSTTHFHRIFKKHTGLTPKKYASAIRAKKLRNKLRNKDTKITNDIYESGFSSSSRFYENAQKCLGMSANNFKKGGNGAHILFSIGECSIGSILVAKSERGICAISIGDNPEKLIKDFQDQFSSAELTTRDDFDQIVSQVVGFIEHPKIGLDLPLDIQGTAFQERVWNTLMEINPGETTSYSEIAKRIGSPNSTRAVAQACGANRLAVAIPCHRVIRTNGDLSGYRWGIERKKWLINNEANDKT</sequence>
<dbReference type="Pfam" id="PF02805">
    <property type="entry name" value="Ada_Zn_binding"/>
    <property type="match status" value="1"/>
</dbReference>
<organism evidence="12 13">
    <name type="scientific">Vreelandella neptunia</name>
    <dbReference type="NCBI Taxonomy" id="115551"/>
    <lineage>
        <taxon>Bacteria</taxon>
        <taxon>Pseudomonadati</taxon>
        <taxon>Pseudomonadota</taxon>
        <taxon>Gammaproteobacteria</taxon>
        <taxon>Oceanospirillales</taxon>
        <taxon>Halomonadaceae</taxon>
        <taxon>Vreelandella</taxon>
    </lineage>
</organism>
<name>A0ABS9S7R3_9GAMM</name>
<keyword evidence="3 12" id="KW-0489">Methyltransferase</keyword>
<dbReference type="Pfam" id="PF02870">
    <property type="entry name" value="Methyltransf_1N"/>
    <property type="match status" value="1"/>
</dbReference>
<feature type="domain" description="HTH araC/xylS-type" evidence="11">
    <location>
        <begin position="93"/>
        <end position="190"/>
    </location>
</feature>
<gene>
    <name evidence="12" type="primary">ada</name>
    <name evidence="12" type="ORF">MLE19_12500</name>
</gene>
<keyword evidence="5" id="KW-0227">DNA damage</keyword>
<dbReference type="InterPro" id="IPR036217">
    <property type="entry name" value="MethylDNA_cys_MeTrfase_DNAb"/>
</dbReference>
<dbReference type="InterPro" id="IPR036388">
    <property type="entry name" value="WH-like_DNA-bd_sf"/>
</dbReference>
<dbReference type="InterPro" id="IPR016221">
    <property type="entry name" value="Bifunct_regulatory_prot_Ada"/>
</dbReference>
<evidence type="ECO:0000256" key="5">
    <source>
        <dbReference type="ARBA" id="ARBA00022763"/>
    </source>
</evidence>
<dbReference type="SUPFAM" id="SSF46767">
    <property type="entry name" value="Methylated DNA-protein cysteine methyltransferase, C-terminal domain"/>
    <property type="match status" value="1"/>
</dbReference>
<dbReference type="PANTHER" id="PTHR10815:SF14">
    <property type="entry name" value="BIFUNCTIONAL TRANSCRIPTIONAL ACTIVATOR_DNA REPAIR ENZYME ADA"/>
    <property type="match status" value="1"/>
</dbReference>
<dbReference type="Gene3D" id="3.30.160.70">
    <property type="entry name" value="Methylated DNA-protein cysteine methyltransferase domain"/>
    <property type="match status" value="1"/>
</dbReference>
<comment type="catalytic activity">
    <reaction evidence="10">
        <text>a 6-O-methyl-2'-deoxyguanosine in DNA + L-cysteinyl-[protein] = S-methyl-L-cysteinyl-[protein] + a 2'-deoxyguanosine in DNA</text>
        <dbReference type="Rhea" id="RHEA:24000"/>
        <dbReference type="Rhea" id="RHEA-COMP:10131"/>
        <dbReference type="Rhea" id="RHEA-COMP:10132"/>
        <dbReference type="Rhea" id="RHEA-COMP:11367"/>
        <dbReference type="Rhea" id="RHEA-COMP:11368"/>
        <dbReference type="ChEBI" id="CHEBI:29950"/>
        <dbReference type="ChEBI" id="CHEBI:82612"/>
        <dbReference type="ChEBI" id="CHEBI:85445"/>
        <dbReference type="ChEBI" id="CHEBI:85448"/>
        <dbReference type="EC" id="2.1.1.63"/>
    </reaction>
</comment>
<dbReference type="EMBL" id="JAKVTW010000008">
    <property type="protein sequence ID" value="MCH4812156.1"/>
    <property type="molecule type" value="Genomic_DNA"/>
</dbReference>
<comment type="cofactor">
    <cofactor evidence="2">
        <name>Zn(2+)</name>
        <dbReference type="ChEBI" id="CHEBI:29105"/>
    </cofactor>
</comment>
<keyword evidence="6" id="KW-0805">Transcription regulation</keyword>
<evidence type="ECO:0000256" key="10">
    <source>
        <dbReference type="ARBA" id="ARBA00049348"/>
    </source>
</evidence>
<evidence type="ECO:0000256" key="3">
    <source>
        <dbReference type="ARBA" id="ARBA00022603"/>
    </source>
</evidence>
<evidence type="ECO:0000256" key="9">
    <source>
        <dbReference type="ARBA" id="ARBA00023204"/>
    </source>
</evidence>
<keyword evidence="12" id="KW-0238">DNA-binding</keyword>
<evidence type="ECO:0000313" key="13">
    <source>
        <dbReference type="Proteomes" id="UP001320609"/>
    </source>
</evidence>
<dbReference type="SUPFAM" id="SSF46689">
    <property type="entry name" value="Homeodomain-like"/>
    <property type="match status" value="1"/>
</dbReference>
<evidence type="ECO:0000259" key="11">
    <source>
        <dbReference type="PROSITE" id="PS01124"/>
    </source>
</evidence>
<keyword evidence="9" id="KW-0234">DNA repair</keyword>
<dbReference type="PANTHER" id="PTHR10815">
    <property type="entry name" value="METHYLATED-DNA--PROTEIN-CYSTEINE METHYLTRANSFERASE"/>
    <property type="match status" value="1"/>
</dbReference>
<dbReference type="SMART" id="SM00342">
    <property type="entry name" value="HTH_ARAC"/>
    <property type="match status" value="1"/>
</dbReference>
<evidence type="ECO:0000256" key="1">
    <source>
        <dbReference type="ARBA" id="ARBA00001286"/>
    </source>
</evidence>
<reference evidence="12 13" key="1">
    <citation type="submission" date="2022-03" db="EMBL/GenBank/DDBJ databases">
        <title>Genomic signatures underlying metal tolerance in selected Arctic bacterial isolates.</title>
        <authorList>
            <person name="Thomas F.A."/>
            <person name="Venkatachalam S."/>
            <person name="Krishnan K.P."/>
        </authorList>
    </citation>
    <scope>NUCLEOTIDE SEQUENCE [LARGE SCALE GENOMIC DNA]</scope>
    <source>
        <strain evidence="12 13">HM116</strain>
    </source>
</reference>
<accession>A0ABS9S7R3</accession>
<evidence type="ECO:0000256" key="7">
    <source>
        <dbReference type="ARBA" id="ARBA00023159"/>
    </source>
</evidence>
<dbReference type="NCBIfam" id="TIGR00589">
    <property type="entry name" value="ogt"/>
    <property type="match status" value="1"/>
</dbReference>
<comment type="catalytic activity">
    <reaction evidence="1">
        <text>a 4-O-methyl-thymidine in DNA + L-cysteinyl-[protein] = a thymidine in DNA + S-methyl-L-cysteinyl-[protein]</text>
        <dbReference type="Rhea" id="RHEA:53428"/>
        <dbReference type="Rhea" id="RHEA-COMP:10131"/>
        <dbReference type="Rhea" id="RHEA-COMP:10132"/>
        <dbReference type="Rhea" id="RHEA-COMP:13555"/>
        <dbReference type="Rhea" id="RHEA-COMP:13556"/>
        <dbReference type="ChEBI" id="CHEBI:29950"/>
        <dbReference type="ChEBI" id="CHEBI:82612"/>
        <dbReference type="ChEBI" id="CHEBI:137386"/>
        <dbReference type="ChEBI" id="CHEBI:137387"/>
        <dbReference type="EC" id="2.1.1.63"/>
    </reaction>
</comment>
<dbReference type="PROSITE" id="PS00374">
    <property type="entry name" value="MGMT"/>
    <property type="match status" value="1"/>
</dbReference>
<dbReference type="SUPFAM" id="SSF57884">
    <property type="entry name" value="Ada DNA repair protein, N-terminal domain (N-Ada 10)"/>
    <property type="match status" value="1"/>
</dbReference>
<keyword evidence="13" id="KW-1185">Reference proteome</keyword>
<dbReference type="InterPro" id="IPR009057">
    <property type="entry name" value="Homeodomain-like_sf"/>
</dbReference>
<dbReference type="InterPro" id="IPR018060">
    <property type="entry name" value="HTH_AraC"/>
</dbReference>
<keyword evidence="8" id="KW-0804">Transcription</keyword>
<dbReference type="InterPro" id="IPR008332">
    <property type="entry name" value="MethylG_MeTrfase_N"/>
</dbReference>
<dbReference type="Gene3D" id="3.40.10.10">
    <property type="entry name" value="DNA Methylphosphotriester Repair Domain"/>
    <property type="match status" value="1"/>
</dbReference>
<evidence type="ECO:0000256" key="2">
    <source>
        <dbReference type="ARBA" id="ARBA00001947"/>
    </source>
</evidence>
<dbReference type="PROSITE" id="PS01124">
    <property type="entry name" value="HTH_ARAC_FAMILY_2"/>
    <property type="match status" value="1"/>
</dbReference>
<proteinExistence type="predicted"/>